<keyword evidence="2 4" id="KW-0560">Oxidoreductase</keyword>
<protein>
    <submittedName>
        <fullName evidence="4">Arogenate dehydrogenase</fullName>
        <ecNumber evidence="4">1.3.1.78</ecNumber>
    </submittedName>
</protein>
<dbReference type="EC" id="1.3.1.78" evidence="4"/>
<dbReference type="NCBIfam" id="NF005650">
    <property type="entry name" value="PRK07417.1"/>
    <property type="match status" value="1"/>
</dbReference>
<gene>
    <name evidence="4" type="primary">tyrAa</name>
    <name evidence="4" type="ORF">GlitD10_1195</name>
</gene>
<dbReference type="FunFam" id="3.40.50.720:FF:000208">
    <property type="entry name" value="Prephenate dehydrogenase"/>
    <property type="match status" value="1"/>
</dbReference>
<name>A0A1J0AC61_9CYAN</name>
<dbReference type="KEGG" id="glt:GlitD10_1195"/>
<dbReference type="SUPFAM" id="SSF48179">
    <property type="entry name" value="6-phosphogluconate dehydrogenase C-terminal domain-like"/>
    <property type="match status" value="1"/>
</dbReference>
<dbReference type="PANTHER" id="PTHR21363:SF0">
    <property type="entry name" value="PREPHENATE DEHYDROGENASE [NADP(+)]"/>
    <property type="match status" value="1"/>
</dbReference>
<feature type="domain" description="Prephenate/arogenate dehydrogenase" evidence="3">
    <location>
        <begin position="1"/>
        <end position="285"/>
    </location>
</feature>
<proteinExistence type="inferred from homology"/>
<comment type="similarity">
    <text evidence="1">Belongs to the prephenate/arogenate dehydrogenase family.</text>
</comment>
<dbReference type="InterPro" id="IPR003099">
    <property type="entry name" value="Prephen_DH"/>
</dbReference>
<evidence type="ECO:0000256" key="2">
    <source>
        <dbReference type="ARBA" id="ARBA00023002"/>
    </source>
</evidence>
<sequence>MHIGIVGLGLIGGSLALDWRRAGHTITGVSRSGETVALAQERGVIDRGGLEVSLLHPCEVVVLCVPLDRLVAMAIAVCPHLKPDAILTDVGSVKAPVVQAITPFWPGFIGGHPMAGTAEQGIQAAQPHLFRQRPYVLTPTPQSDPRQLAQLQTLIQALGAQEFLCDPHAHDRAVAWISHLPIWVSAALLGAFAQEPDPQIYALAQQLASSGWRDTTRVGGGNPELGVCLVHYNRENILRGLRQYQQELAQVIGMVEQQDIAALTAYLHHSQGLRHNHRLDQEIGSSPA</sequence>
<dbReference type="EMBL" id="CP017675">
    <property type="protein sequence ID" value="APB33515.1"/>
    <property type="molecule type" value="Genomic_DNA"/>
</dbReference>
<dbReference type="InterPro" id="IPR008927">
    <property type="entry name" value="6-PGluconate_DH-like_C_sf"/>
</dbReference>
<dbReference type="InterPro" id="IPR036291">
    <property type="entry name" value="NAD(P)-bd_dom_sf"/>
</dbReference>
<evidence type="ECO:0000256" key="1">
    <source>
        <dbReference type="ARBA" id="ARBA00007964"/>
    </source>
</evidence>
<dbReference type="RefSeq" id="WP_071454091.1">
    <property type="nucleotide sequence ID" value="NZ_CP017675.1"/>
</dbReference>
<dbReference type="GO" id="GO:0008977">
    <property type="term" value="F:prephenate dehydrogenase (NAD+) activity"/>
    <property type="evidence" value="ECO:0007669"/>
    <property type="project" value="InterPro"/>
</dbReference>
<dbReference type="OrthoDB" id="9802008at2"/>
<keyword evidence="5" id="KW-1185">Reference proteome</keyword>
<dbReference type="InterPro" id="IPR050812">
    <property type="entry name" value="Preph/Arog_dehydrog"/>
</dbReference>
<dbReference type="PROSITE" id="PS51176">
    <property type="entry name" value="PDH_ADH"/>
    <property type="match status" value="1"/>
</dbReference>
<evidence type="ECO:0000313" key="4">
    <source>
        <dbReference type="EMBL" id="APB33515.1"/>
    </source>
</evidence>
<dbReference type="AlphaFoldDB" id="A0A1J0AC61"/>
<dbReference type="Pfam" id="PF02153">
    <property type="entry name" value="PDH_N"/>
    <property type="match status" value="1"/>
</dbReference>
<dbReference type="InterPro" id="IPR046826">
    <property type="entry name" value="PDH_N"/>
</dbReference>
<dbReference type="GO" id="GO:0004665">
    <property type="term" value="F:prephenate dehydrogenase (NADP+) activity"/>
    <property type="evidence" value="ECO:0007669"/>
    <property type="project" value="InterPro"/>
</dbReference>
<reference evidence="4 5" key="1">
    <citation type="submission" date="2016-10" db="EMBL/GenBank/DDBJ databases">
        <title>Description of Gloeomargarita lithophora gen. nov., sp. nov., a thylakoid-bearing basal-branching cyanobacterium with intracellular carbonates, and proposal for Gloeomargaritales ord. nov.</title>
        <authorList>
            <person name="Moreira D."/>
            <person name="Tavera R."/>
            <person name="Benzerara K."/>
            <person name="Skouri-Panet F."/>
            <person name="Couradeau E."/>
            <person name="Gerard E."/>
            <person name="Loussert C."/>
            <person name="Novelo E."/>
            <person name="Zivanovic Y."/>
            <person name="Lopez-Garcia P."/>
        </authorList>
    </citation>
    <scope>NUCLEOTIDE SEQUENCE [LARGE SCALE GENOMIC DNA]</scope>
    <source>
        <strain evidence="4 5">D10</strain>
    </source>
</reference>
<dbReference type="GO" id="GO:0006571">
    <property type="term" value="P:tyrosine biosynthetic process"/>
    <property type="evidence" value="ECO:0007669"/>
    <property type="project" value="InterPro"/>
</dbReference>
<organism evidence="4 5">
    <name type="scientific">Gloeomargarita lithophora Alchichica-D10</name>
    <dbReference type="NCBI Taxonomy" id="1188229"/>
    <lineage>
        <taxon>Bacteria</taxon>
        <taxon>Bacillati</taxon>
        <taxon>Cyanobacteriota</taxon>
        <taxon>Cyanophyceae</taxon>
        <taxon>Gloeomargaritales</taxon>
        <taxon>Gloeomargaritaceae</taxon>
        <taxon>Gloeomargarita</taxon>
    </lineage>
</organism>
<dbReference type="GO" id="GO:0070403">
    <property type="term" value="F:NAD+ binding"/>
    <property type="evidence" value="ECO:0007669"/>
    <property type="project" value="InterPro"/>
</dbReference>
<dbReference type="Proteomes" id="UP000180235">
    <property type="component" value="Chromosome"/>
</dbReference>
<evidence type="ECO:0000313" key="5">
    <source>
        <dbReference type="Proteomes" id="UP000180235"/>
    </source>
</evidence>
<evidence type="ECO:0000259" key="3">
    <source>
        <dbReference type="PROSITE" id="PS51176"/>
    </source>
</evidence>
<dbReference type="Gene3D" id="3.40.50.720">
    <property type="entry name" value="NAD(P)-binding Rossmann-like Domain"/>
    <property type="match status" value="1"/>
</dbReference>
<dbReference type="PANTHER" id="PTHR21363">
    <property type="entry name" value="PREPHENATE DEHYDROGENASE"/>
    <property type="match status" value="1"/>
</dbReference>
<dbReference type="SUPFAM" id="SSF51735">
    <property type="entry name" value="NAD(P)-binding Rossmann-fold domains"/>
    <property type="match status" value="1"/>
</dbReference>
<dbReference type="Gene3D" id="1.10.3660.10">
    <property type="entry name" value="6-phosphogluconate dehydrogenase C-terminal like domain"/>
    <property type="match status" value="1"/>
</dbReference>
<accession>A0A1J0AC61</accession>
<dbReference type="GO" id="GO:0033730">
    <property type="term" value="F:arogenate dehydrogenase (NADP+) activity"/>
    <property type="evidence" value="ECO:0007669"/>
    <property type="project" value="UniProtKB-EC"/>
</dbReference>
<dbReference type="Pfam" id="PF20463">
    <property type="entry name" value="PDH_C"/>
    <property type="match status" value="1"/>
</dbReference>
<dbReference type="STRING" id="1188229.GlitD10_1195"/>
<dbReference type="InterPro" id="IPR046825">
    <property type="entry name" value="PDH_C"/>
</dbReference>